<evidence type="ECO:0000313" key="3">
    <source>
        <dbReference type="Proteomes" id="UP001605990"/>
    </source>
</evidence>
<sequence>MHQLVGRLNSLDPQAGETLRIVSYFDVLITRGAGLDGLLRGAAVLSGTVAGAKIRGRVTRRDPDGHPVTDDADRRRHSSRRSHADWTVWLERDGEPEPADEMIVERLALGVELLDARRSPERGLDAIVDQARSVAERTALLAKRRIDPATPVRVLATAADAPEVSEAPSAIVPTRYGLLRATLDLSGTIRRPPEPVGFGTRVRADRAPESWEAAIVALRLTDASTPAVDAADLGAMLLLAQTYDPEHPHEDVRALARLDRRSADVLRTLVEADSVRSAAAELGMHHSTVQARHEALTHTLGYDPRSNVGRMRYIAAALLLRLTDPVIATRPRSPWNT</sequence>
<evidence type="ECO:0000256" key="1">
    <source>
        <dbReference type="SAM" id="MobiDB-lite"/>
    </source>
</evidence>
<gene>
    <name evidence="2" type="ORF">ACGU38_36140</name>
</gene>
<keyword evidence="3" id="KW-1185">Reference proteome</keyword>
<organism evidence="2 3">
    <name type="scientific">Streptomyces rochei</name>
    <name type="common">Streptomyces parvullus</name>
    <dbReference type="NCBI Taxonomy" id="1928"/>
    <lineage>
        <taxon>Bacteria</taxon>
        <taxon>Bacillati</taxon>
        <taxon>Actinomycetota</taxon>
        <taxon>Actinomycetes</taxon>
        <taxon>Kitasatosporales</taxon>
        <taxon>Streptomycetaceae</taxon>
        <taxon>Streptomyces</taxon>
        <taxon>Streptomyces rochei group</taxon>
    </lineage>
</organism>
<dbReference type="Proteomes" id="UP001605990">
    <property type="component" value="Unassembled WGS sequence"/>
</dbReference>
<evidence type="ECO:0000313" key="2">
    <source>
        <dbReference type="EMBL" id="MFG6300768.1"/>
    </source>
</evidence>
<evidence type="ECO:0008006" key="4">
    <source>
        <dbReference type="Google" id="ProtNLM"/>
    </source>
</evidence>
<comment type="caution">
    <text evidence="2">The sequence shown here is derived from an EMBL/GenBank/DDBJ whole genome shotgun (WGS) entry which is preliminary data.</text>
</comment>
<feature type="region of interest" description="Disordered" evidence="1">
    <location>
        <begin position="56"/>
        <end position="77"/>
    </location>
</feature>
<dbReference type="Gene3D" id="1.10.10.2840">
    <property type="entry name" value="PucR C-terminal helix-turn-helix domain"/>
    <property type="match status" value="1"/>
</dbReference>
<name>A0ABW7EC57_STRRO</name>
<accession>A0ABW7EC57</accession>
<feature type="compositionally biased region" description="Basic and acidic residues" evidence="1">
    <location>
        <begin position="59"/>
        <end position="74"/>
    </location>
</feature>
<reference evidence="2 3" key="1">
    <citation type="submission" date="2024-10" db="EMBL/GenBank/DDBJ databases">
        <title>Draft genome assembly of a novel steroid transforming actinomycete isolated from African clawed frog Xenopus laevis.</title>
        <authorList>
            <person name="Bragin E."/>
            <person name="Kollerov V."/>
            <person name="Donova M.V."/>
        </authorList>
    </citation>
    <scope>NUCLEOTIDE SEQUENCE [LARGE SCALE GENOMIC DNA]</scope>
    <source>
        <strain evidence="2 3">MTOC-St3</strain>
    </source>
</reference>
<proteinExistence type="predicted"/>
<protein>
    <recommendedName>
        <fullName evidence="4">PucR family transcriptional regulator</fullName>
    </recommendedName>
</protein>
<dbReference type="EMBL" id="JBIENY010000507">
    <property type="protein sequence ID" value="MFG6300768.1"/>
    <property type="molecule type" value="Genomic_DNA"/>
</dbReference>
<dbReference type="RefSeq" id="WP_051890247.1">
    <property type="nucleotide sequence ID" value="NZ_JAJIRV010000001.1"/>
</dbReference>
<dbReference type="InterPro" id="IPR042070">
    <property type="entry name" value="PucR_C-HTH_sf"/>
</dbReference>